<evidence type="ECO:0000313" key="2">
    <source>
        <dbReference type="Proteomes" id="UP000054047"/>
    </source>
</evidence>
<gene>
    <name evidence="1" type="ORF">ANCDUO_24254</name>
</gene>
<proteinExistence type="predicted"/>
<sequence length="27" mass="2856">MCSTASIIVNATLKTRLCTVTMAIARS</sequence>
<protein>
    <submittedName>
        <fullName evidence="1">Uncharacterized protein</fullName>
    </submittedName>
</protein>
<keyword evidence="2" id="KW-1185">Reference proteome</keyword>
<reference evidence="1 2" key="1">
    <citation type="submission" date="2013-12" db="EMBL/GenBank/DDBJ databases">
        <title>Draft genome of the parsitic nematode Ancylostoma duodenale.</title>
        <authorList>
            <person name="Mitreva M."/>
        </authorList>
    </citation>
    <scope>NUCLEOTIDE SEQUENCE [LARGE SCALE GENOMIC DNA]</scope>
    <source>
        <strain evidence="1 2">Zhejiang</strain>
    </source>
</reference>
<dbReference type="EMBL" id="KN771510">
    <property type="protein sequence ID" value="KIH45702.1"/>
    <property type="molecule type" value="Genomic_DNA"/>
</dbReference>
<name>A0A0C2C7R1_9BILA</name>
<evidence type="ECO:0000313" key="1">
    <source>
        <dbReference type="EMBL" id="KIH45702.1"/>
    </source>
</evidence>
<dbReference type="AlphaFoldDB" id="A0A0C2C7R1"/>
<accession>A0A0C2C7R1</accession>
<dbReference type="Proteomes" id="UP000054047">
    <property type="component" value="Unassembled WGS sequence"/>
</dbReference>
<organism evidence="1 2">
    <name type="scientific">Ancylostoma duodenale</name>
    <dbReference type="NCBI Taxonomy" id="51022"/>
    <lineage>
        <taxon>Eukaryota</taxon>
        <taxon>Metazoa</taxon>
        <taxon>Ecdysozoa</taxon>
        <taxon>Nematoda</taxon>
        <taxon>Chromadorea</taxon>
        <taxon>Rhabditida</taxon>
        <taxon>Rhabditina</taxon>
        <taxon>Rhabditomorpha</taxon>
        <taxon>Strongyloidea</taxon>
        <taxon>Ancylostomatidae</taxon>
        <taxon>Ancylostomatinae</taxon>
        <taxon>Ancylostoma</taxon>
    </lineage>
</organism>